<dbReference type="OrthoDB" id="4088568at2759"/>
<protein>
    <submittedName>
        <fullName evidence="3">Uncharacterized protein</fullName>
    </submittedName>
</protein>
<keyword evidence="1" id="KW-0175">Coiled coil</keyword>
<evidence type="ECO:0000313" key="3">
    <source>
        <dbReference type="EMBL" id="KAJ5233395.1"/>
    </source>
</evidence>
<evidence type="ECO:0000256" key="2">
    <source>
        <dbReference type="SAM" id="MobiDB-lite"/>
    </source>
</evidence>
<feature type="region of interest" description="Disordered" evidence="2">
    <location>
        <begin position="681"/>
        <end position="812"/>
    </location>
</feature>
<dbReference type="EMBL" id="JAPQKT010000004">
    <property type="protein sequence ID" value="KAJ5233395.1"/>
    <property type="molecule type" value="Genomic_DNA"/>
</dbReference>
<dbReference type="GO" id="GO:0005815">
    <property type="term" value="C:microtubule organizing center"/>
    <property type="evidence" value="ECO:0007669"/>
    <property type="project" value="TreeGrafter"/>
</dbReference>
<dbReference type="GO" id="GO:0051959">
    <property type="term" value="F:dynein light intermediate chain binding"/>
    <property type="evidence" value="ECO:0007669"/>
    <property type="project" value="TreeGrafter"/>
</dbReference>
<feature type="region of interest" description="Disordered" evidence="2">
    <location>
        <begin position="1"/>
        <end position="24"/>
    </location>
</feature>
<gene>
    <name evidence="3" type="ORF">N7469_005161</name>
</gene>
<dbReference type="GeneID" id="81383248"/>
<sequence length="855" mass="93823">MDSSPHLHSAGENLSPDGGRRTRETRMDGIEIPTYSAEITSANLRCCCGRFDCALLEHNVVALEGLEKDLETAARLGQVRWAIFFFQPQPSPAQSTTWHLSYRGLPSSRTALASVMTTSFHDYSATADDSLGVSSLTFSLQALLHRHESYIAEAEDDRQRLVDSVDALEREKSQVQAENARIVEENRSLLEQLEGLNKSVAESDERVESLSLTLESTQAELRRVTVAASRAAELEAQLVLMETEQSRMQERLSSVQEDERSAVQRWKNAENALRDLNDQVERIEAEARDERERHEELVQRMERKRLVERELDNAAGRLKGAAAASEIGRNNGPPVVSRFVKDILQDNANLQVGIMELRDMLDSSNQEVQNLRDQVLSHQPLAGIGEEQSDGARTPTLCEELESKERRVSQEFHIHHHYHTPSTKKEKGPTHRRIRKKRPILGSPVPLHSATGANSPRRSIHRSQSSGSSMNTILSHTSVSIPPPSSARRWSLQSPPTDSLASSPQSAFRTSSIFDRVDRGPDFSEPTSPDSTVFSSPLMGARALKGIDMPFRPFPGLDSPEISGPSSDSFNNDQHERPGFLDLAEPVIPEESEPSSSGIWSKDMATDIPTDNPFGIHVPLPSIRKSASHESLLSVAGMDIHTPTTRHTRMGDWHPGMRIPQRIVSPSVELISTPPVISAPMITADRAKGPEKSSRSLLASMASGNSAMSETASVISAESNSSSSTTPGPRKTTLGRRMGGWVLGKWGTAPVSSEAGENESTEPTASDLTHDQEVDNSIPKPQTVSTPKHVDTPASTTYSLSSTPNPNSTPQFRFRFTGVNQKGPILGFRPPPRAPVSIHPQGVDENLLRESLADG</sequence>
<feature type="compositionally biased region" description="Basic and acidic residues" evidence="2">
    <location>
        <begin position="685"/>
        <end position="694"/>
    </location>
</feature>
<dbReference type="GO" id="GO:0031122">
    <property type="term" value="P:cytoplasmic microtubule organization"/>
    <property type="evidence" value="ECO:0007669"/>
    <property type="project" value="TreeGrafter"/>
</dbReference>
<feature type="region of interest" description="Disordered" evidence="2">
    <location>
        <begin position="411"/>
        <end position="536"/>
    </location>
</feature>
<keyword evidence="4" id="KW-1185">Reference proteome</keyword>
<evidence type="ECO:0000313" key="4">
    <source>
        <dbReference type="Proteomes" id="UP001147733"/>
    </source>
</evidence>
<dbReference type="GO" id="GO:0005737">
    <property type="term" value="C:cytoplasm"/>
    <property type="evidence" value="ECO:0007669"/>
    <property type="project" value="TreeGrafter"/>
</dbReference>
<feature type="compositionally biased region" description="Low complexity" evidence="2">
    <location>
        <begin position="795"/>
        <end position="810"/>
    </location>
</feature>
<feature type="compositionally biased region" description="Basic residues" evidence="2">
    <location>
        <begin position="430"/>
        <end position="439"/>
    </location>
</feature>
<comment type="caution">
    <text evidence="3">The sequence shown here is derived from an EMBL/GenBank/DDBJ whole genome shotgun (WGS) entry which is preliminary data.</text>
</comment>
<dbReference type="GO" id="GO:0008017">
    <property type="term" value="F:microtubule binding"/>
    <property type="evidence" value="ECO:0007669"/>
    <property type="project" value="TreeGrafter"/>
</dbReference>
<organism evidence="3 4">
    <name type="scientific">Penicillium citrinum</name>
    <dbReference type="NCBI Taxonomy" id="5077"/>
    <lineage>
        <taxon>Eukaryota</taxon>
        <taxon>Fungi</taxon>
        <taxon>Dikarya</taxon>
        <taxon>Ascomycota</taxon>
        <taxon>Pezizomycotina</taxon>
        <taxon>Eurotiomycetes</taxon>
        <taxon>Eurotiomycetidae</taxon>
        <taxon>Eurotiales</taxon>
        <taxon>Aspergillaceae</taxon>
        <taxon>Penicillium</taxon>
    </lineage>
</organism>
<dbReference type="PANTHER" id="PTHR18947:SF28">
    <property type="entry name" value="GIRDIN, ISOFORM A"/>
    <property type="match status" value="1"/>
</dbReference>
<dbReference type="Proteomes" id="UP001147733">
    <property type="component" value="Unassembled WGS sequence"/>
</dbReference>
<accession>A0A9W9TNU3</accession>
<reference evidence="3" key="2">
    <citation type="journal article" date="2023" name="IMA Fungus">
        <title>Comparative genomic study of the Penicillium genus elucidates a diverse pangenome and 15 lateral gene transfer events.</title>
        <authorList>
            <person name="Petersen C."/>
            <person name="Sorensen T."/>
            <person name="Nielsen M.R."/>
            <person name="Sondergaard T.E."/>
            <person name="Sorensen J.L."/>
            <person name="Fitzpatrick D.A."/>
            <person name="Frisvad J.C."/>
            <person name="Nielsen K.L."/>
        </authorList>
    </citation>
    <scope>NUCLEOTIDE SEQUENCE</scope>
    <source>
        <strain evidence="3">IBT 23319</strain>
    </source>
</reference>
<proteinExistence type="predicted"/>
<name>A0A9W9TNU3_PENCI</name>
<evidence type="ECO:0000256" key="1">
    <source>
        <dbReference type="SAM" id="Coils"/>
    </source>
</evidence>
<dbReference type="GO" id="GO:0030705">
    <property type="term" value="P:cytoskeleton-dependent intracellular transport"/>
    <property type="evidence" value="ECO:0007669"/>
    <property type="project" value="TreeGrafter"/>
</dbReference>
<feature type="compositionally biased region" description="Polar residues" evidence="2">
    <location>
        <begin position="702"/>
        <end position="712"/>
    </location>
</feature>
<dbReference type="PANTHER" id="PTHR18947">
    <property type="entry name" value="HOOK PROTEINS"/>
    <property type="match status" value="1"/>
</dbReference>
<feature type="compositionally biased region" description="Low complexity" evidence="2">
    <location>
        <begin position="713"/>
        <end position="724"/>
    </location>
</feature>
<feature type="compositionally biased region" description="Polar residues" evidence="2">
    <location>
        <begin position="491"/>
        <end position="513"/>
    </location>
</feature>
<feature type="coiled-coil region" evidence="1">
    <location>
        <begin position="151"/>
        <end position="304"/>
    </location>
</feature>
<reference evidence="3" key="1">
    <citation type="submission" date="2022-11" db="EMBL/GenBank/DDBJ databases">
        <authorList>
            <person name="Petersen C."/>
        </authorList>
    </citation>
    <scope>NUCLEOTIDE SEQUENCE</scope>
    <source>
        <strain evidence="3">IBT 23319</strain>
    </source>
</reference>
<dbReference type="AlphaFoldDB" id="A0A9W9TNU3"/>
<feature type="compositionally biased region" description="Polar residues" evidence="2">
    <location>
        <begin position="470"/>
        <end position="480"/>
    </location>
</feature>
<dbReference type="RefSeq" id="XP_056500895.1">
    <property type="nucleotide sequence ID" value="XM_056644081.1"/>
</dbReference>
<feature type="compositionally biased region" description="Polar residues" evidence="2">
    <location>
        <begin position="525"/>
        <end position="535"/>
    </location>
</feature>